<dbReference type="Gene3D" id="3.40.50.620">
    <property type="entry name" value="HUPs"/>
    <property type="match status" value="2"/>
</dbReference>
<evidence type="ECO:0000256" key="1">
    <source>
        <dbReference type="ARBA" id="ARBA00005187"/>
    </source>
</evidence>
<dbReference type="InterPro" id="IPR051786">
    <property type="entry name" value="ASN_synthetase/amidase"/>
</dbReference>
<reference evidence="10 11" key="1">
    <citation type="submission" date="2016-11" db="EMBL/GenBank/DDBJ databases">
        <title>Draft Genome Sequences of Nine Cyanobacterial Strains from Diverse Habitats.</title>
        <authorList>
            <person name="Zhu T."/>
            <person name="Hou S."/>
            <person name="Lu X."/>
            <person name="Hess W.R."/>
        </authorList>
    </citation>
    <scope>NUCLEOTIDE SEQUENCE [LARGE SCALE GENOMIC DNA]</scope>
    <source>
        <strain evidence="10 11">NIES-592</strain>
    </source>
</reference>
<keyword evidence="5" id="KW-0067">ATP-binding</keyword>
<dbReference type="OrthoDB" id="9763290at2"/>
<dbReference type="InterPro" id="IPR006426">
    <property type="entry name" value="Asn_synth_AEB"/>
</dbReference>
<dbReference type="Pfam" id="PF13537">
    <property type="entry name" value="GATase_7"/>
    <property type="match status" value="1"/>
</dbReference>
<evidence type="ECO:0000256" key="4">
    <source>
        <dbReference type="ARBA" id="ARBA00022741"/>
    </source>
</evidence>
<dbReference type="PANTHER" id="PTHR43284:SF1">
    <property type="entry name" value="ASPARAGINE SYNTHETASE"/>
    <property type="match status" value="1"/>
</dbReference>
<comment type="similarity">
    <text evidence="2">Belongs to the asparagine synthetase family.</text>
</comment>
<dbReference type="GO" id="GO:0006529">
    <property type="term" value="P:asparagine biosynthetic process"/>
    <property type="evidence" value="ECO:0007669"/>
    <property type="project" value="UniProtKB-KW"/>
</dbReference>
<dbReference type="Pfam" id="PF00733">
    <property type="entry name" value="Asn_synthase"/>
    <property type="match status" value="1"/>
</dbReference>
<dbReference type="InterPro" id="IPR014729">
    <property type="entry name" value="Rossmann-like_a/b/a_fold"/>
</dbReference>
<gene>
    <name evidence="10" type="ORF">NIES592_06315</name>
</gene>
<protein>
    <recommendedName>
        <fullName evidence="3">asparagine synthase (glutamine-hydrolyzing)</fullName>
        <ecNumber evidence="3">6.3.5.4</ecNumber>
    </recommendedName>
</protein>
<evidence type="ECO:0000256" key="5">
    <source>
        <dbReference type="ARBA" id="ARBA00022840"/>
    </source>
</evidence>
<keyword evidence="11" id="KW-1185">Reference proteome</keyword>
<keyword evidence="6" id="KW-0061">Asparagine biosynthesis</keyword>
<proteinExistence type="inferred from homology"/>
<evidence type="ECO:0000256" key="2">
    <source>
        <dbReference type="ARBA" id="ARBA00005752"/>
    </source>
</evidence>
<dbReference type="PANTHER" id="PTHR43284">
    <property type="entry name" value="ASPARAGINE SYNTHETASE (GLUTAMINE-HYDROLYZING)"/>
    <property type="match status" value="1"/>
</dbReference>
<evidence type="ECO:0000313" key="11">
    <source>
        <dbReference type="Proteomes" id="UP000186391"/>
    </source>
</evidence>
<feature type="domain" description="Glutamine amidotransferase type-2" evidence="9">
    <location>
        <begin position="44"/>
        <end position="138"/>
    </location>
</feature>
<dbReference type="GO" id="GO:0005524">
    <property type="term" value="F:ATP binding"/>
    <property type="evidence" value="ECO:0007669"/>
    <property type="project" value="UniProtKB-KW"/>
</dbReference>
<sequence length="627" mass="71058">MRVGFTAIRRDSGVELELSEPKNNKETALVTLAQLPNHCALLMGRLYYQDELLVSLKPHLSSQRLHECSSNAATLALEIYRQFGANSLERLEGDFALVVWDVQKAQLIGMRDPMGGYSLFWTVQGDKVAFSTSMRRLLDLLPQRSLSLEYLADFLIMSGQRNEGATEICVYNGIHRVLPGTIVSAHLNTCQVERRRYWDWQQKFTLPDSSDLPEVTQQYADVLRSAVRERLHGRTLAHLSGGMDSTSVALLARDEIGTSRGSSPLHTLSLVYEELPVLVRETPYIESALQNETEIVAHRLIADKLLDFDSFIDTPPHDEPYAGLWRWAMDCATVEVASQVGAVTLLTGIGSDEIHDLHPYYLSDLLRQGRFLKAWQEAVKWARAQNSNPWGIIQPFGIEPLVTAWLPFQPRSNKTQLNAQNDWSIPPWIRQDFAQRYALQSRTKENARNTYRLCEQVGLSITLNAIDSRPGDVLRWAVAATLGIAIAHPFLDSRVLALGLGIQKRIPPQPGRMKPILGEAMRDLLPRQITQRKRKGHFNEVYYLGLTKNLQLLEEMLKNSPIDELGIFDQNILIQALHEASLGVANARQLQRLDLSLCLIKWLSMQEEWLQRKESANATFLINRARE</sequence>
<evidence type="ECO:0000313" key="10">
    <source>
        <dbReference type="EMBL" id="OKH15689.1"/>
    </source>
</evidence>
<dbReference type="PIRSF" id="PIRSF001589">
    <property type="entry name" value="Asn_synthetase_glu-h"/>
    <property type="match status" value="1"/>
</dbReference>
<evidence type="ECO:0000256" key="3">
    <source>
        <dbReference type="ARBA" id="ARBA00012737"/>
    </source>
</evidence>
<comment type="pathway">
    <text evidence="1">Amino-acid biosynthesis; L-asparagine biosynthesis; L-asparagine from L-aspartate (L-Gln route): step 1/1.</text>
</comment>
<dbReference type="SUPFAM" id="SSF56235">
    <property type="entry name" value="N-terminal nucleophile aminohydrolases (Ntn hydrolases)"/>
    <property type="match status" value="1"/>
</dbReference>
<dbReference type="InterPro" id="IPR017932">
    <property type="entry name" value="GATase_2_dom"/>
</dbReference>
<keyword evidence="4" id="KW-0547">Nucleotide-binding</keyword>
<evidence type="ECO:0000256" key="7">
    <source>
        <dbReference type="ARBA" id="ARBA00048741"/>
    </source>
</evidence>
<comment type="caution">
    <text evidence="10">The sequence shown here is derived from an EMBL/GenBank/DDBJ whole genome shotgun (WGS) entry which is preliminary data.</text>
</comment>
<evidence type="ECO:0000256" key="6">
    <source>
        <dbReference type="ARBA" id="ARBA00022888"/>
    </source>
</evidence>
<dbReference type="Gene3D" id="3.60.20.10">
    <property type="entry name" value="Glutamine Phosphoribosylpyrophosphate, subunit 1, domain 1"/>
    <property type="match status" value="1"/>
</dbReference>
<keyword evidence="6" id="KW-0028">Amino-acid biosynthesis</keyword>
<dbReference type="EC" id="6.3.5.4" evidence="3"/>
<name>A0A1U7H3G2_9CYAN</name>
<dbReference type="Proteomes" id="UP000186391">
    <property type="component" value="Unassembled WGS sequence"/>
</dbReference>
<organism evidence="10 11">
    <name type="scientific">Fischerella major NIES-592</name>
    <dbReference type="NCBI Taxonomy" id="210994"/>
    <lineage>
        <taxon>Bacteria</taxon>
        <taxon>Bacillati</taxon>
        <taxon>Cyanobacteriota</taxon>
        <taxon>Cyanophyceae</taxon>
        <taxon>Nostocales</taxon>
        <taxon>Hapalosiphonaceae</taxon>
        <taxon>Fischerella</taxon>
    </lineage>
</organism>
<feature type="domain" description="Asparagine synthetase" evidence="8">
    <location>
        <begin position="219"/>
        <end position="604"/>
    </location>
</feature>
<evidence type="ECO:0000259" key="8">
    <source>
        <dbReference type="Pfam" id="PF00733"/>
    </source>
</evidence>
<accession>A0A1U7H3G2</accession>
<dbReference type="InterPro" id="IPR029055">
    <property type="entry name" value="Ntn_hydrolases_N"/>
</dbReference>
<dbReference type="SUPFAM" id="SSF52402">
    <property type="entry name" value="Adenine nucleotide alpha hydrolases-like"/>
    <property type="match status" value="1"/>
</dbReference>
<dbReference type="GO" id="GO:0004066">
    <property type="term" value="F:asparagine synthase (glutamine-hydrolyzing) activity"/>
    <property type="evidence" value="ECO:0007669"/>
    <property type="project" value="UniProtKB-EC"/>
</dbReference>
<dbReference type="InterPro" id="IPR001962">
    <property type="entry name" value="Asn_synthase"/>
</dbReference>
<comment type="catalytic activity">
    <reaction evidence="7">
        <text>L-aspartate + L-glutamine + ATP + H2O = L-asparagine + L-glutamate + AMP + diphosphate + H(+)</text>
        <dbReference type="Rhea" id="RHEA:12228"/>
        <dbReference type="ChEBI" id="CHEBI:15377"/>
        <dbReference type="ChEBI" id="CHEBI:15378"/>
        <dbReference type="ChEBI" id="CHEBI:29985"/>
        <dbReference type="ChEBI" id="CHEBI:29991"/>
        <dbReference type="ChEBI" id="CHEBI:30616"/>
        <dbReference type="ChEBI" id="CHEBI:33019"/>
        <dbReference type="ChEBI" id="CHEBI:58048"/>
        <dbReference type="ChEBI" id="CHEBI:58359"/>
        <dbReference type="ChEBI" id="CHEBI:456215"/>
        <dbReference type="EC" id="6.3.5.4"/>
    </reaction>
</comment>
<dbReference type="EMBL" id="MRCA01000002">
    <property type="protein sequence ID" value="OKH15689.1"/>
    <property type="molecule type" value="Genomic_DNA"/>
</dbReference>
<evidence type="ECO:0000259" key="9">
    <source>
        <dbReference type="Pfam" id="PF13537"/>
    </source>
</evidence>
<dbReference type="AlphaFoldDB" id="A0A1U7H3G2"/>